<dbReference type="SMART" id="SM00320">
    <property type="entry name" value="WD40"/>
    <property type="match status" value="5"/>
</dbReference>
<dbReference type="InterPro" id="IPR001680">
    <property type="entry name" value="WD40_rpt"/>
</dbReference>
<dbReference type="GeneID" id="14877053"/>
<reference evidence="4" key="1">
    <citation type="journal article" date="2011" name="Genome Res.">
        <title>Phylogeny-wide analysis of social amoeba genomes highlights ancient origins for complex intercellular communication.</title>
        <authorList>
            <person name="Heidel A.J."/>
            <person name="Lawal H.M."/>
            <person name="Felder M."/>
            <person name="Schilde C."/>
            <person name="Helps N.R."/>
            <person name="Tunggal B."/>
            <person name="Rivero F."/>
            <person name="John U."/>
            <person name="Schleicher M."/>
            <person name="Eichinger L."/>
            <person name="Platzer M."/>
            <person name="Noegel A.A."/>
            <person name="Schaap P."/>
            <person name="Gloeckner G."/>
        </authorList>
    </citation>
    <scope>NUCLEOTIDE SEQUENCE [LARGE SCALE GENOMIC DNA]</scope>
    <source>
        <strain evidence="4">SH3</strain>
    </source>
</reference>
<dbReference type="PANTHER" id="PTHR43979:SF1">
    <property type="entry name" value="PRE-MRNA-PROCESSING FACTOR 17"/>
    <property type="match status" value="1"/>
</dbReference>
<proteinExistence type="predicted"/>
<dbReference type="CDD" id="cd00200">
    <property type="entry name" value="WD40"/>
    <property type="match status" value="1"/>
</dbReference>
<keyword evidence="4" id="KW-1185">Reference proteome</keyword>
<feature type="repeat" description="WD" evidence="1">
    <location>
        <begin position="430"/>
        <end position="461"/>
    </location>
</feature>
<gene>
    <name evidence="3" type="primary">cdc40</name>
    <name evidence="3" type="ORF">DFA_03169</name>
</gene>
<dbReference type="KEGG" id="dfa:DFA_03169"/>
<dbReference type="GO" id="GO:0071013">
    <property type="term" value="C:catalytic step 2 spliceosome"/>
    <property type="evidence" value="ECO:0007669"/>
    <property type="project" value="InterPro"/>
</dbReference>
<dbReference type="InterPro" id="IPR032847">
    <property type="entry name" value="PRPF17"/>
</dbReference>
<evidence type="ECO:0000256" key="2">
    <source>
        <dbReference type="SAM" id="MobiDB-lite"/>
    </source>
</evidence>
<feature type="repeat" description="WD" evidence="1">
    <location>
        <begin position="330"/>
        <end position="362"/>
    </location>
</feature>
<feature type="region of interest" description="Disordered" evidence="2">
    <location>
        <begin position="156"/>
        <end position="192"/>
    </location>
</feature>
<dbReference type="SUPFAM" id="SSF50978">
    <property type="entry name" value="WD40 repeat-like"/>
    <property type="match status" value="1"/>
</dbReference>
<protein>
    <submittedName>
        <fullName evidence="3">WD40 repeat-containing protein</fullName>
    </submittedName>
</protein>
<dbReference type="GO" id="GO:0000398">
    <property type="term" value="P:mRNA splicing, via spliceosome"/>
    <property type="evidence" value="ECO:0007669"/>
    <property type="project" value="InterPro"/>
</dbReference>
<evidence type="ECO:0000256" key="1">
    <source>
        <dbReference type="PROSITE-ProRule" id="PRU00221"/>
    </source>
</evidence>
<dbReference type="InterPro" id="IPR036322">
    <property type="entry name" value="WD40_repeat_dom_sf"/>
</dbReference>
<dbReference type="InterPro" id="IPR015943">
    <property type="entry name" value="WD40/YVTN_repeat-like_dom_sf"/>
</dbReference>
<dbReference type="STRING" id="1054147.F4PGU0"/>
<dbReference type="Proteomes" id="UP000007797">
    <property type="component" value="Unassembled WGS sequence"/>
</dbReference>
<dbReference type="RefSeq" id="XP_004362775.1">
    <property type="nucleotide sequence ID" value="XM_004362718.1"/>
</dbReference>
<accession>F4PGU0</accession>
<dbReference type="OrthoDB" id="10257301at2759"/>
<dbReference type="PROSITE" id="PS50294">
    <property type="entry name" value="WD_REPEATS_REGION"/>
    <property type="match status" value="2"/>
</dbReference>
<evidence type="ECO:0000313" key="3">
    <source>
        <dbReference type="EMBL" id="EGG24924.1"/>
    </source>
</evidence>
<name>F4PGU0_CACFS</name>
<dbReference type="GO" id="GO:0003729">
    <property type="term" value="F:mRNA binding"/>
    <property type="evidence" value="ECO:0007669"/>
    <property type="project" value="TreeGrafter"/>
</dbReference>
<feature type="repeat" description="WD" evidence="1">
    <location>
        <begin position="285"/>
        <end position="318"/>
    </location>
</feature>
<organism evidence="3 4">
    <name type="scientific">Cavenderia fasciculata</name>
    <name type="common">Slime mold</name>
    <name type="synonym">Dictyostelium fasciculatum</name>
    <dbReference type="NCBI Taxonomy" id="261658"/>
    <lineage>
        <taxon>Eukaryota</taxon>
        <taxon>Amoebozoa</taxon>
        <taxon>Evosea</taxon>
        <taxon>Eumycetozoa</taxon>
        <taxon>Dictyostelia</taxon>
        <taxon>Acytosteliales</taxon>
        <taxon>Cavenderiaceae</taxon>
        <taxon>Cavenderia</taxon>
    </lineage>
</organism>
<feature type="compositionally biased region" description="Low complexity" evidence="2">
    <location>
        <begin position="16"/>
        <end position="38"/>
    </location>
</feature>
<dbReference type="Gene3D" id="2.130.10.10">
    <property type="entry name" value="YVTN repeat-like/Quinoprotein amine dehydrogenase"/>
    <property type="match status" value="2"/>
</dbReference>
<dbReference type="Pfam" id="PF00400">
    <property type="entry name" value="WD40"/>
    <property type="match status" value="4"/>
</dbReference>
<sequence length="495" mass="56539">MDLLQEYGDSSDEETTTTTTTKQVEENNNNNNNNNNVTKEFKSFKPSLSIAPSVKNIQVLENKVDPNSKILSYNPTVESLYGETEGPETPFTRSKQRIDPSLKNHKTGIVENYYINDFSFKDQYYTYKSYGYAADPNTGVIVGDKDSYINHHGASVYNNIKQQENNNNNSNKKKKRDNDDPSDVKGYMGPWAPKQHEIDLRNKLQQQDEEDAATVGVEMSVEQKAYLDMRKKQSIRDKEASQVTSVFYGKERKDYMGRSWIEPPSDLKTGVEVDSFLPKKLIHTWTGHNKGVSAIRFFPRYGHLLLSASMDSSVRIWDYDARSGDIVQDYDQHLGAINTITFIDDNRRFVSSSDDKSLRIWDWGIPVVIKYVSEPEMHSMPAVALHPSGKYFATQSMDNQILVYGARDKFRMNKKKRFTGHTNAGYACQLNFSPDGKYVISGDATGKAYFWDWKTSKVIKSFKAHDDVCIGIEWHPLETSRVATCGWDGTIKYFD</sequence>
<dbReference type="OMA" id="TLWHPHE"/>
<keyword evidence="1" id="KW-0853">WD repeat</keyword>
<feature type="compositionally biased region" description="Low complexity" evidence="2">
    <location>
        <begin position="158"/>
        <end position="170"/>
    </location>
</feature>
<evidence type="ECO:0000313" key="4">
    <source>
        <dbReference type="Proteomes" id="UP000007797"/>
    </source>
</evidence>
<dbReference type="EMBL" id="GL883006">
    <property type="protein sequence ID" value="EGG24924.1"/>
    <property type="molecule type" value="Genomic_DNA"/>
</dbReference>
<dbReference type="PROSITE" id="PS50082">
    <property type="entry name" value="WD_REPEATS_2"/>
    <property type="match status" value="3"/>
</dbReference>
<dbReference type="AlphaFoldDB" id="F4PGU0"/>
<feature type="region of interest" description="Disordered" evidence="2">
    <location>
        <begin position="1"/>
        <end position="40"/>
    </location>
</feature>
<dbReference type="PANTHER" id="PTHR43979">
    <property type="entry name" value="PRE-MRNA-PROCESSING FACTOR 17"/>
    <property type="match status" value="1"/>
</dbReference>